<dbReference type="EMBL" id="BK015170">
    <property type="protein sequence ID" value="DAD93942.1"/>
    <property type="molecule type" value="Genomic_DNA"/>
</dbReference>
<keyword evidence="2" id="KW-0347">Helicase</keyword>
<sequence length="277" mass="31863">MNNTKEPRTQGVINSILGVMTKRQRIVKCPEHGYYLADEIWVGEEVKSQSLCPQCVEKHREEWKAKEEAFRKQQEEDEIKRRIEATRIPYDYRTKDFSTFNPANETQQKALALAKRFVKGFEKAWQGGYGLIFLGACGTGKTHLACSIMIELIRKHKGFFPKYYRAAEIFSGVRDTYRNGASTTEEEAINFFSYIPLLVIDEIGVQKGSDAERRILFSILENRMTDKYPTILISNLNAETLSDLIGERLYDRIKAKCVPALFMGESMRKQATADLFD</sequence>
<dbReference type="GO" id="GO:0006260">
    <property type="term" value="P:DNA replication"/>
    <property type="evidence" value="ECO:0007669"/>
    <property type="project" value="TreeGrafter"/>
</dbReference>
<evidence type="ECO:0000313" key="2">
    <source>
        <dbReference type="EMBL" id="DAD93942.1"/>
    </source>
</evidence>
<dbReference type="GO" id="GO:0004386">
    <property type="term" value="F:helicase activity"/>
    <property type="evidence" value="ECO:0007669"/>
    <property type="project" value="UniProtKB-KW"/>
</dbReference>
<dbReference type="GO" id="GO:0005524">
    <property type="term" value="F:ATP binding"/>
    <property type="evidence" value="ECO:0007669"/>
    <property type="project" value="InterPro"/>
</dbReference>
<dbReference type="Gene3D" id="3.40.50.300">
    <property type="entry name" value="P-loop containing nucleotide triphosphate hydrolases"/>
    <property type="match status" value="1"/>
</dbReference>
<dbReference type="InterPro" id="IPR027417">
    <property type="entry name" value="P-loop_NTPase"/>
</dbReference>
<protein>
    <submittedName>
        <fullName evidence="2">Replicative helicase</fullName>
    </submittedName>
</protein>
<keyword evidence="2" id="KW-0067">ATP-binding</keyword>
<keyword evidence="2" id="KW-0547">Nucleotide-binding</keyword>
<dbReference type="SUPFAM" id="SSF52540">
    <property type="entry name" value="P-loop containing nucleoside triphosphate hydrolases"/>
    <property type="match status" value="1"/>
</dbReference>
<dbReference type="Pfam" id="PF01695">
    <property type="entry name" value="IstB_IS21"/>
    <property type="match status" value="1"/>
</dbReference>
<reference evidence="2" key="1">
    <citation type="journal article" date="2021" name="Proc. Natl. Acad. Sci. U.S.A.">
        <title>A Catalog of Tens of Thousands of Viruses from Human Metagenomes Reveals Hidden Associations with Chronic Diseases.</title>
        <authorList>
            <person name="Tisza M.J."/>
            <person name="Buck C.B."/>
        </authorList>
    </citation>
    <scope>NUCLEOTIDE SEQUENCE</scope>
    <source>
        <strain evidence="2">CtRg81</strain>
    </source>
</reference>
<name>A0A8S5NGX0_9CAUD</name>
<organism evidence="2">
    <name type="scientific">Siphoviridae sp. ctRg81</name>
    <dbReference type="NCBI Taxonomy" id="2826336"/>
    <lineage>
        <taxon>Viruses</taxon>
        <taxon>Duplodnaviria</taxon>
        <taxon>Heunggongvirae</taxon>
        <taxon>Uroviricota</taxon>
        <taxon>Caudoviricetes</taxon>
    </lineage>
</organism>
<dbReference type="InterPro" id="IPR002611">
    <property type="entry name" value="IstB_ATP-bd"/>
</dbReference>
<keyword evidence="2" id="KW-0378">Hydrolase</keyword>
<accession>A0A8S5NGX0</accession>
<dbReference type="PANTHER" id="PTHR30050">
    <property type="entry name" value="CHROMOSOMAL REPLICATION INITIATOR PROTEIN DNAA"/>
    <property type="match status" value="1"/>
</dbReference>
<feature type="domain" description="IstB-like ATP-binding" evidence="1">
    <location>
        <begin position="129"/>
        <end position="271"/>
    </location>
</feature>
<evidence type="ECO:0000259" key="1">
    <source>
        <dbReference type="Pfam" id="PF01695"/>
    </source>
</evidence>
<dbReference type="PANTHER" id="PTHR30050:SF4">
    <property type="entry name" value="ATP-BINDING PROTEIN RV3427C IN INSERTION SEQUENCE-RELATED"/>
    <property type="match status" value="1"/>
</dbReference>
<proteinExistence type="predicted"/>
<dbReference type="CDD" id="cd00009">
    <property type="entry name" value="AAA"/>
    <property type="match status" value="1"/>
</dbReference>